<keyword evidence="1" id="KW-0812">Transmembrane</keyword>
<keyword evidence="1" id="KW-0472">Membrane</keyword>
<feature type="transmembrane region" description="Helical" evidence="1">
    <location>
        <begin position="38"/>
        <end position="60"/>
    </location>
</feature>
<dbReference type="RefSeq" id="WP_113961208.1">
    <property type="nucleotide sequence ID" value="NZ_QNRR01000012.1"/>
</dbReference>
<dbReference type="EMBL" id="QNRR01000012">
    <property type="protein sequence ID" value="RBP38077.1"/>
    <property type="molecule type" value="Genomic_DNA"/>
</dbReference>
<accession>A0A366HA98</accession>
<keyword evidence="1" id="KW-1133">Transmembrane helix</keyword>
<proteinExistence type="predicted"/>
<reference evidence="2 3" key="1">
    <citation type="submission" date="2018-06" db="EMBL/GenBank/DDBJ databases">
        <title>Genomic Encyclopedia of Type Strains, Phase IV (KMG-IV): sequencing the most valuable type-strain genomes for metagenomic binning, comparative biology and taxonomic classification.</title>
        <authorList>
            <person name="Goeker M."/>
        </authorList>
    </citation>
    <scope>NUCLEOTIDE SEQUENCE [LARGE SCALE GENOMIC DNA]</scope>
    <source>
        <strain evidence="2 3">DSM 25532</strain>
    </source>
</reference>
<dbReference type="Proteomes" id="UP000253426">
    <property type="component" value="Unassembled WGS sequence"/>
</dbReference>
<dbReference type="InterPro" id="IPR019838">
    <property type="entry name" value="Verru/Chthon_B"/>
</dbReference>
<organism evidence="2 3">
    <name type="scientific">Roseimicrobium gellanilyticum</name>
    <dbReference type="NCBI Taxonomy" id="748857"/>
    <lineage>
        <taxon>Bacteria</taxon>
        <taxon>Pseudomonadati</taxon>
        <taxon>Verrucomicrobiota</taxon>
        <taxon>Verrucomicrobiia</taxon>
        <taxon>Verrucomicrobiales</taxon>
        <taxon>Verrucomicrobiaceae</taxon>
        <taxon>Roseimicrobium</taxon>
    </lineage>
</organism>
<evidence type="ECO:0000313" key="2">
    <source>
        <dbReference type="EMBL" id="RBP38077.1"/>
    </source>
</evidence>
<sequence length="194" mass="20735">MKYNISSYHGQHSSQKQFIPNFSQHIHKSDSGSTLVEVMIVVGLLVSVMLPLLGLLSIGLETGQKAGVNVIGSRITNQLMSEVQQSEWSELDQWNGRTVYFDDQGSTLKEADSANPSATFVGRVYVSSPGVILATQSSIANAMHRKVTTVVCPAMSDSGDRAFSEALSALENGKPVPSTVRVGHGLVTNTGKDA</sequence>
<gene>
    <name evidence="2" type="ORF">DES53_11275</name>
</gene>
<evidence type="ECO:0000256" key="1">
    <source>
        <dbReference type="SAM" id="Phobius"/>
    </source>
</evidence>
<keyword evidence="3" id="KW-1185">Reference proteome</keyword>
<dbReference type="NCBIfam" id="TIGR02598">
    <property type="entry name" value="Verru_Chthon cassette protein B"/>
    <property type="match status" value="1"/>
</dbReference>
<name>A0A366HA98_9BACT</name>
<dbReference type="AlphaFoldDB" id="A0A366HA98"/>
<evidence type="ECO:0000313" key="3">
    <source>
        <dbReference type="Proteomes" id="UP000253426"/>
    </source>
</evidence>
<protein>
    <submittedName>
        <fullName evidence="2">Uncharacterized protein (TIGR02598 family)</fullName>
    </submittedName>
</protein>
<dbReference type="OrthoDB" id="196811at2"/>
<comment type="caution">
    <text evidence="2">The sequence shown here is derived from an EMBL/GenBank/DDBJ whole genome shotgun (WGS) entry which is preliminary data.</text>
</comment>